<accession>A0A5C6XBP6</accession>
<gene>
    <name evidence="2" type="ORF">FRC96_13175</name>
</gene>
<dbReference type="Proteomes" id="UP000321046">
    <property type="component" value="Unassembled WGS sequence"/>
</dbReference>
<feature type="coiled-coil region" evidence="1">
    <location>
        <begin position="11"/>
        <end position="38"/>
    </location>
</feature>
<evidence type="ECO:0000313" key="3">
    <source>
        <dbReference type="Proteomes" id="UP000321046"/>
    </source>
</evidence>
<sequence length="300" mass="33055">MTKPAEVSSPERELAARVDALKKEVQVAMRDLNRARSALESMTRAGTFASDAAKVAEALRDLRRSSLDALGLEDERIALVGELDAHFDREKTRARMQLLGELDRALRAEGGRLEHLGDQPLTLGVGPLTLTIDLLARRATLSYAREELAEVDADAPTLLKALNEARASIQDRALESDLFFEQLERAYRVQLAMTGLPDGERVDLVDLLVPLSLVDADSGARRKKGLDALKPWPRYLLAYQLQRLRRDGLLERQGRRLDLGTATGGSTKNKQDVLFVPGPGTDGQYYLSLRFQSVPGTPGS</sequence>
<reference evidence="2 3" key="1">
    <citation type="submission" date="2019-08" db="EMBL/GenBank/DDBJ databases">
        <title>Bradymonadales sp. TMQ2.</title>
        <authorList>
            <person name="Liang Q."/>
        </authorList>
    </citation>
    <scope>NUCLEOTIDE SEQUENCE [LARGE SCALE GENOMIC DNA]</scope>
    <source>
        <strain evidence="2 3">TMQ2</strain>
    </source>
</reference>
<proteinExistence type="predicted"/>
<dbReference type="RefSeq" id="WP_146974945.1">
    <property type="nucleotide sequence ID" value="NZ_VOSL01000054.1"/>
</dbReference>
<dbReference type="EMBL" id="VOSL01000054">
    <property type="protein sequence ID" value="TXD34565.1"/>
    <property type="molecule type" value="Genomic_DNA"/>
</dbReference>
<keyword evidence="1" id="KW-0175">Coiled coil</keyword>
<evidence type="ECO:0000313" key="2">
    <source>
        <dbReference type="EMBL" id="TXD34565.1"/>
    </source>
</evidence>
<evidence type="ECO:0000256" key="1">
    <source>
        <dbReference type="SAM" id="Coils"/>
    </source>
</evidence>
<dbReference type="OrthoDB" id="5499132at2"/>
<protein>
    <submittedName>
        <fullName evidence="2">Uncharacterized protein</fullName>
    </submittedName>
</protein>
<dbReference type="AlphaFoldDB" id="A0A5C6XBP6"/>
<comment type="caution">
    <text evidence="2">The sequence shown here is derived from an EMBL/GenBank/DDBJ whole genome shotgun (WGS) entry which is preliminary data.</text>
</comment>
<organism evidence="2 3">
    <name type="scientific">Lujinxingia vulgaris</name>
    <dbReference type="NCBI Taxonomy" id="2600176"/>
    <lineage>
        <taxon>Bacteria</taxon>
        <taxon>Deltaproteobacteria</taxon>
        <taxon>Bradymonadales</taxon>
        <taxon>Lujinxingiaceae</taxon>
        <taxon>Lujinxingia</taxon>
    </lineage>
</organism>
<name>A0A5C6XBP6_9DELT</name>